<dbReference type="GO" id="GO:0016787">
    <property type="term" value="F:hydrolase activity"/>
    <property type="evidence" value="ECO:0007669"/>
    <property type="project" value="UniProtKB-KW"/>
</dbReference>
<gene>
    <name evidence="5" type="ORF">ACFQH1_10800</name>
</gene>
<evidence type="ECO:0000256" key="1">
    <source>
        <dbReference type="ARBA" id="ARBA00010233"/>
    </source>
</evidence>
<dbReference type="PIRSF" id="PIRSF028757">
    <property type="entry name" value="LD-carboxypeptidase"/>
    <property type="match status" value="1"/>
</dbReference>
<dbReference type="InterPro" id="IPR027461">
    <property type="entry name" value="Carboxypeptidase_A_C_sf"/>
</dbReference>
<dbReference type="InterPro" id="IPR040449">
    <property type="entry name" value="Peptidase_S66_N"/>
</dbReference>
<reference evidence="6" key="1">
    <citation type="journal article" date="2019" name="Int. J. Syst. Evol. Microbiol.">
        <title>The Global Catalogue of Microorganisms (GCM) 10K type strain sequencing project: providing services to taxonomists for standard genome sequencing and annotation.</title>
        <authorList>
            <consortium name="The Broad Institute Genomics Platform"/>
            <consortium name="The Broad Institute Genome Sequencing Center for Infectious Disease"/>
            <person name="Wu L."/>
            <person name="Ma J."/>
        </authorList>
    </citation>
    <scope>NUCLEOTIDE SEQUENCE [LARGE SCALE GENOMIC DNA]</scope>
    <source>
        <strain evidence="6">CCM 8934</strain>
    </source>
</reference>
<accession>A0ABW1UJ61</accession>
<name>A0ABW1UJ61_9LACO</name>
<dbReference type="SUPFAM" id="SSF52317">
    <property type="entry name" value="Class I glutamine amidotransferase-like"/>
    <property type="match status" value="1"/>
</dbReference>
<evidence type="ECO:0000313" key="5">
    <source>
        <dbReference type="EMBL" id="MFC6295689.1"/>
    </source>
</evidence>
<comment type="caution">
    <text evidence="5">The sequence shown here is derived from an EMBL/GenBank/DDBJ whole genome shotgun (WGS) entry which is preliminary data.</text>
</comment>
<protein>
    <submittedName>
        <fullName evidence="5">S66 peptidase family protein</fullName>
        <ecNumber evidence="5">3.4.-.-</ecNumber>
    </submittedName>
</protein>
<dbReference type="EMBL" id="JBHSSB010000030">
    <property type="protein sequence ID" value="MFC6295689.1"/>
    <property type="molecule type" value="Genomic_DNA"/>
</dbReference>
<dbReference type="PANTHER" id="PTHR30237">
    <property type="entry name" value="MURAMOYLTETRAPEPTIDE CARBOXYPEPTIDASE"/>
    <property type="match status" value="1"/>
</dbReference>
<sequence length="362" mass="40049">MEKPVALKRGDRVAIVSLSSGVLGESSSEHQLNRGLARLQQLGLKPVIMPNALQGLAALKTHPEDRAADLKRAFLDDRIKGIICAIGGDDTYRLVPTLMADPEFVQAVRQHPKLFTGFSDTTVDHLMFYQLGLQTFYGPNFLNDFAELGPMLLPYTATTISHYFENPATTAIKSSPTWYDERTDFSSAALDQERVSHVERRHYEVLRGSGQVTGRLLGGCLDSIYDLLTTTRYPDEARVAQQYGLVPAAKDWRGHLLFIETSDEQPSPELFSTMLTKLKAVGILDAVAGIIVGKPQNERFYEEYRLLLLQATADAQIPILMNVNFGHAYPRTAPPYGAATTINFDVGTITINEPYFSGPVTP</sequence>
<dbReference type="CDD" id="cd07062">
    <property type="entry name" value="Peptidase_S66_mccF_like"/>
    <property type="match status" value="1"/>
</dbReference>
<dbReference type="EC" id="3.4.-.-" evidence="5"/>
<dbReference type="Pfam" id="PF17676">
    <property type="entry name" value="Peptidase_S66C"/>
    <property type="match status" value="1"/>
</dbReference>
<dbReference type="InterPro" id="IPR029062">
    <property type="entry name" value="Class_I_gatase-like"/>
</dbReference>
<comment type="similarity">
    <text evidence="1">Belongs to the peptidase S66 family.</text>
</comment>
<keyword evidence="6" id="KW-1185">Reference proteome</keyword>
<dbReference type="Gene3D" id="3.50.30.60">
    <property type="entry name" value="LD-carboxypeptidase A C-terminal domain-like"/>
    <property type="match status" value="1"/>
</dbReference>
<dbReference type="Gene3D" id="3.40.50.10740">
    <property type="entry name" value="Class I glutamine amidotransferase-like"/>
    <property type="match status" value="1"/>
</dbReference>
<dbReference type="InterPro" id="IPR003507">
    <property type="entry name" value="S66_fam"/>
</dbReference>
<evidence type="ECO:0000313" key="6">
    <source>
        <dbReference type="Proteomes" id="UP001596227"/>
    </source>
</evidence>
<feature type="domain" description="LD-carboxypeptidase C-terminal" evidence="4">
    <location>
        <begin position="213"/>
        <end position="342"/>
    </location>
</feature>
<dbReference type="InterPro" id="IPR040921">
    <property type="entry name" value="Peptidase_S66C"/>
</dbReference>
<evidence type="ECO:0000259" key="4">
    <source>
        <dbReference type="Pfam" id="PF17676"/>
    </source>
</evidence>
<proteinExistence type="inferred from homology"/>
<evidence type="ECO:0000259" key="3">
    <source>
        <dbReference type="Pfam" id="PF02016"/>
    </source>
</evidence>
<dbReference type="InterPro" id="IPR027478">
    <property type="entry name" value="LdcA_N"/>
</dbReference>
<dbReference type="PANTHER" id="PTHR30237:SF4">
    <property type="entry name" value="LD-CARBOXYPEPTIDASE C-TERMINAL DOMAIN-CONTAINING PROTEIN"/>
    <property type="match status" value="1"/>
</dbReference>
<dbReference type="SUPFAM" id="SSF141986">
    <property type="entry name" value="LD-carboxypeptidase A C-terminal domain-like"/>
    <property type="match status" value="1"/>
</dbReference>
<dbReference type="Proteomes" id="UP001596227">
    <property type="component" value="Unassembled WGS sequence"/>
</dbReference>
<evidence type="ECO:0000256" key="2">
    <source>
        <dbReference type="ARBA" id="ARBA00022801"/>
    </source>
</evidence>
<keyword evidence="2 5" id="KW-0378">Hydrolase</keyword>
<organism evidence="5 6">
    <name type="scientific">Lactiplantibacillus daoliensis</name>
    <dbReference type="NCBI Taxonomy" id="2559916"/>
    <lineage>
        <taxon>Bacteria</taxon>
        <taxon>Bacillati</taxon>
        <taxon>Bacillota</taxon>
        <taxon>Bacilli</taxon>
        <taxon>Lactobacillales</taxon>
        <taxon>Lactobacillaceae</taxon>
        <taxon>Lactiplantibacillus</taxon>
    </lineage>
</organism>
<feature type="domain" description="LD-carboxypeptidase N-terminal" evidence="3">
    <location>
        <begin position="13"/>
        <end position="138"/>
    </location>
</feature>
<dbReference type="Pfam" id="PF02016">
    <property type="entry name" value="Peptidase_S66"/>
    <property type="match status" value="1"/>
</dbReference>
<dbReference type="RefSeq" id="WP_137607962.1">
    <property type="nucleotide sequence ID" value="NZ_BJDH01000010.1"/>
</dbReference>